<evidence type="ECO:0000256" key="2">
    <source>
        <dbReference type="ARBA" id="ARBA00022723"/>
    </source>
</evidence>
<reference evidence="4" key="1">
    <citation type="submission" date="2025-08" db="UniProtKB">
        <authorList>
            <consortium name="Ensembl"/>
        </authorList>
    </citation>
    <scope>IDENTIFICATION</scope>
</reference>
<dbReference type="Ensembl" id="ENSVKKT00000020742.1">
    <property type="protein sequence ID" value="ENSVKKP00000020242.1"/>
    <property type="gene ID" value="ENSVKKG00000013645.1"/>
</dbReference>
<keyword evidence="5" id="KW-1185">Reference proteome</keyword>
<reference evidence="4" key="2">
    <citation type="submission" date="2025-09" db="UniProtKB">
        <authorList>
            <consortium name="Ensembl"/>
        </authorList>
    </citation>
    <scope>IDENTIFICATION</scope>
</reference>
<evidence type="ECO:0000256" key="3">
    <source>
        <dbReference type="ARBA" id="ARBA00023004"/>
    </source>
</evidence>
<dbReference type="GO" id="GO:0046872">
    <property type="term" value="F:metal ion binding"/>
    <property type="evidence" value="ECO:0007669"/>
    <property type="project" value="UniProtKB-KW"/>
</dbReference>
<dbReference type="GO" id="GO:0020037">
    <property type="term" value="F:heme binding"/>
    <property type="evidence" value="ECO:0007669"/>
    <property type="project" value="InterPro"/>
</dbReference>
<dbReference type="GO" id="GO:0019825">
    <property type="term" value="F:oxygen binding"/>
    <property type="evidence" value="ECO:0007669"/>
    <property type="project" value="InterPro"/>
</dbReference>
<evidence type="ECO:0000256" key="1">
    <source>
        <dbReference type="ARBA" id="ARBA00022617"/>
    </source>
</evidence>
<evidence type="ECO:0000313" key="5">
    <source>
        <dbReference type="Proteomes" id="UP000694545"/>
    </source>
</evidence>
<keyword evidence="2" id="KW-0479">Metal-binding</keyword>
<keyword evidence="3" id="KW-0408">Iron</keyword>
<evidence type="ECO:0000313" key="4">
    <source>
        <dbReference type="Ensembl" id="ENSVKKP00000020242.1"/>
    </source>
</evidence>
<dbReference type="InterPro" id="IPR012292">
    <property type="entry name" value="Globin/Proto"/>
</dbReference>
<accession>A0A8D2LCB2</accession>
<sequence length="131" mass="14671">RQARRTGRAAWLLCWASLQRDAGRAGNAHAELLIAYPWTLRVFTNSEGIVSATAVSGYAMEPVHSRKVLTTFADTSGDLAHIEEPSPELSEWHMDQSFRLLGNTLIGHLADHLRNHFIPTHHSAYQASQYH</sequence>
<protein>
    <submittedName>
        <fullName evidence="4">Uncharacterized protein</fullName>
    </submittedName>
</protein>
<proteinExistence type="predicted"/>
<name>A0A8D2LCB2_VARKO</name>
<dbReference type="InterPro" id="IPR009050">
    <property type="entry name" value="Globin-like_sf"/>
</dbReference>
<keyword evidence="1" id="KW-0349">Heme</keyword>
<dbReference type="Gene3D" id="1.10.490.10">
    <property type="entry name" value="Globins"/>
    <property type="match status" value="1"/>
</dbReference>
<organism evidence="4 5">
    <name type="scientific">Varanus komodoensis</name>
    <name type="common">Komodo dragon</name>
    <dbReference type="NCBI Taxonomy" id="61221"/>
    <lineage>
        <taxon>Eukaryota</taxon>
        <taxon>Metazoa</taxon>
        <taxon>Chordata</taxon>
        <taxon>Craniata</taxon>
        <taxon>Vertebrata</taxon>
        <taxon>Euteleostomi</taxon>
        <taxon>Lepidosauria</taxon>
        <taxon>Squamata</taxon>
        <taxon>Bifurcata</taxon>
        <taxon>Unidentata</taxon>
        <taxon>Episquamata</taxon>
        <taxon>Toxicofera</taxon>
        <taxon>Anguimorpha</taxon>
        <taxon>Paleoanguimorpha</taxon>
        <taxon>Varanoidea</taxon>
        <taxon>Varanidae</taxon>
        <taxon>Varanus</taxon>
    </lineage>
</organism>
<dbReference type="SUPFAM" id="SSF46458">
    <property type="entry name" value="Globin-like"/>
    <property type="match status" value="1"/>
</dbReference>
<dbReference type="AlphaFoldDB" id="A0A8D2LCB2"/>
<dbReference type="Proteomes" id="UP000694545">
    <property type="component" value="Unplaced"/>
</dbReference>